<evidence type="ECO:0000313" key="1">
    <source>
        <dbReference type="EMBL" id="QRR00635.1"/>
    </source>
</evidence>
<dbReference type="RefSeq" id="WP_204661875.1">
    <property type="nucleotide sequence ID" value="NZ_CP056775.1"/>
</dbReference>
<accession>A0ABX7I3Y5</accession>
<gene>
    <name evidence="1" type="ORF">HWI92_06790</name>
</gene>
<protein>
    <recommendedName>
        <fullName evidence="3">Lipoprotein</fullName>
    </recommendedName>
</protein>
<organism evidence="1 2">
    <name type="scientific">Dyadobacter sandarakinus</name>
    <dbReference type="NCBI Taxonomy" id="2747268"/>
    <lineage>
        <taxon>Bacteria</taxon>
        <taxon>Pseudomonadati</taxon>
        <taxon>Bacteroidota</taxon>
        <taxon>Cytophagia</taxon>
        <taxon>Cytophagales</taxon>
        <taxon>Spirosomataceae</taxon>
        <taxon>Dyadobacter</taxon>
    </lineage>
</organism>
<sequence length="234" mass="26432">MRYFLLLFVALTGCRTLKDSPKYKFSDGIYHTRTDGEEKGLVYVENTEDSVVIYSIKKGWQAKNPDRSALVRKSLPHTSSRKDIQTNRYWQNGFDIDIVTVPFKFRPSRTSFPRQLSNHLNGALYLGYRNDTYELAYKKNPIGNTDQSITHLGFSAGIITGLGTTPMNSWVTNNQLSIEYDGFVWSKGAAVIVGVDKITFGIMAGIDHLLDENRALWLYQGKPYAGFVVGLNLN</sequence>
<evidence type="ECO:0008006" key="3">
    <source>
        <dbReference type="Google" id="ProtNLM"/>
    </source>
</evidence>
<dbReference type="Proteomes" id="UP000612680">
    <property type="component" value="Chromosome"/>
</dbReference>
<dbReference type="EMBL" id="CP056775">
    <property type="protein sequence ID" value="QRR00635.1"/>
    <property type="molecule type" value="Genomic_DNA"/>
</dbReference>
<proteinExistence type="predicted"/>
<evidence type="ECO:0000313" key="2">
    <source>
        <dbReference type="Proteomes" id="UP000612680"/>
    </source>
</evidence>
<name>A0ABX7I3Y5_9BACT</name>
<keyword evidence="2" id="KW-1185">Reference proteome</keyword>
<reference evidence="1 2" key="1">
    <citation type="submission" date="2020-06" db="EMBL/GenBank/DDBJ databases">
        <title>Dyadobacter sandarakinus sp. nov., isolated from the soil of the Arctic Yellow River Station.</title>
        <authorList>
            <person name="Zhang Y."/>
            <person name="Peng F."/>
        </authorList>
    </citation>
    <scope>NUCLEOTIDE SEQUENCE [LARGE SCALE GENOMIC DNA]</scope>
    <source>
        <strain evidence="1 2">Q3-56</strain>
    </source>
</reference>